<dbReference type="Proteomes" id="UP001499854">
    <property type="component" value="Unassembled WGS sequence"/>
</dbReference>
<reference evidence="6 7" key="1">
    <citation type="journal article" date="2019" name="Int. J. Syst. Evol. Microbiol.">
        <title>The Global Catalogue of Microorganisms (GCM) 10K type strain sequencing project: providing services to taxonomists for standard genome sequencing and annotation.</title>
        <authorList>
            <consortium name="The Broad Institute Genomics Platform"/>
            <consortium name="The Broad Institute Genome Sequencing Center for Infectious Disease"/>
            <person name="Wu L."/>
            <person name="Ma J."/>
        </authorList>
    </citation>
    <scope>NUCLEOTIDE SEQUENCE [LARGE SCALE GENOMIC DNA]</scope>
    <source>
        <strain evidence="6 7">JCM 16013</strain>
    </source>
</reference>
<dbReference type="InterPro" id="IPR037923">
    <property type="entry name" value="HTH-like"/>
</dbReference>
<dbReference type="PANTHER" id="PTHR46796:SF6">
    <property type="entry name" value="ARAC SUBFAMILY"/>
    <property type="match status" value="1"/>
</dbReference>
<evidence type="ECO:0000256" key="2">
    <source>
        <dbReference type="ARBA" id="ARBA00023125"/>
    </source>
</evidence>
<dbReference type="SUPFAM" id="SSF51215">
    <property type="entry name" value="Regulatory protein AraC"/>
    <property type="match status" value="1"/>
</dbReference>
<evidence type="ECO:0000259" key="5">
    <source>
        <dbReference type="PROSITE" id="PS01124"/>
    </source>
</evidence>
<evidence type="ECO:0000256" key="1">
    <source>
        <dbReference type="ARBA" id="ARBA00023015"/>
    </source>
</evidence>
<dbReference type="SUPFAM" id="SSF46689">
    <property type="entry name" value="Homeodomain-like"/>
    <property type="match status" value="2"/>
</dbReference>
<dbReference type="InterPro" id="IPR018060">
    <property type="entry name" value="HTH_AraC"/>
</dbReference>
<keyword evidence="2" id="KW-0238">DNA-binding</keyword>
<dbReference type="RefSeq" id="WP_344662043.1">
    <property type="nucleotide sequence ID" value="NZ_BAAAQM010000065.1"/>
</dbReference>
<dbReference type="PROSITE" id="PS00041">
    <property type="entry name" value="HTH_ARAC_FAMILY_1"/>
    <property type="match status" value="1"/>
</dbReference>
<dbReference type="InterPro" id="IPR009057">
    <property type="entry name" value="Homeodomain-like_sf"/>
</dbReference>
<keyword evidence="7" id="KW-1185">Reference proteome</keyword>
<dbReference type="PROSITE" id="PS01124">
    <property type="entry name" value="HTH_ARAC_FAMILY_2"/>
    <property type="match status" value="1"/>
</dbReference>
<evidence type="ECO:0000313" key="6">
    <source>
        <dbReference type="EMBL" id="GAA1999365.1"/>
    </source>
</evidence>
<dbReference type="Gene3D" id="2.60.120.10">
    <property type="entry name" value="Jelly Rolls"/>
    <property type="match status" value="1"/>
</dbReference>
<dbReference type="Pfam" id="PF02311">
    <property type="entry name" value="AraC_binding"/>
    <property type="match status" value="1"/>
</dbReference>
<organism evidence="6 7">
    <name type="scientific">Catenulispora subtropica</name>
    <dbReference type="NCBI Taxonomy" id="450798"/>
    <lineage>
        <taxon>Bacteria</taxon>
        <taxon>Bacillati</taxon>
        <taxon>Actinomycetota</taxon>
        <taxon>Actinomycetes</taxon>
        <taxon>Catenulisporales</taxon>
        <taxon>Catenulisporaceae</taxon>
        <taxon>Catenulispora</taxon>
    </lineage>
</organism>
<evidence type="ECO:0000313" key="7">
    <source>
        <dbReference type="Proteomes" id="UP001499854"/>
    </source>
</evidence>
<sequence>MTELARAGAAIPLLNAVRLGFSLAGQRIEFLDWGFYPPEPWRNYRHSHSYFELCYAYAGRGVFRNGASEHPVGPGELFVARPGDVHEITADAEDPLGIVFWSFTMVPDRRSRGAAPDGSDTLAVLDAFGTSPLHVAPAADTPLPRLLLSLAEEAAEPGPGSADLLAALGAALVIGCARTVADLPASPRPSPTPDGRAAAAVASMTRYLHDNFDRPVRVRDVAAQVHLSERHAARLFQQAAGCTIIAYLTRYRLGVAAQRLADPALRRLSVAAIARSCGYPDARHFSAAFRQRWGALPTEVRARNGTTHLSITVS</sequence>
<keyword evidence="4" id="KW-0804">Transcription</keyword>
<keyword evidence="1" id="KW-0805">Transcription regulation</keyword>
<feature type="domain" description="HTH araC/xylS-type" evidence="5">
    <location>
        <begin position="202"/>
        <end position="303"/>
    </location>
</feature>
<dbReference type="Pfam" id="PF12833">
    <property type="entry name" value="HTH_18"/>
    <property type="match status" value="1"/>
</dbReference>
<gene>
    <name evidence="6" type="ORF">GCM10009838_75950</name>
</gene>
<accession>A0ABN2T5P6</accession>
<proteinExistence type="predicted"/>
<keyword evidence="3" id="KW-0010">Activator</keyword>
<dbReference type="Gene3D" id="1.10.10.60">
    <property type="entry name" value="Homeodomain-like"/>
    <property type="match status" value="1"/>
</dbReference>
<dbReference type="InterPro" id="IPR003313">
    <property type="entry name" value="AraC-bd"/>
</dbReference>
<dbReference type="InterPro" id="IPR018062">
    <property type="entry name" value="HTH_AraC-typ_CS"/>
</dbReference>
<dbReference type="InterPro" id="IPR014710">
    <property type="entry name" value="RmlC-like_jellyroll"/>
</dbReference>
<dbReference type="SMART" id="SM00342">
    <property type="entry name" value="HTH_ARAC"/>
    <property type="match status" value="1"/>
</dbReference>
<dbReference type="InterPro" id="IPR050204">
    <property type="entry name" value="AraC_XylS_family_regulators"/>
</dbReference>
<dbReference type="EMBL" id="BAAAQM010000065">
    <property type="protein sequence ID" value="GAA1999365.1"/>
    <property type="molecule type" value="Genomic_DNA"/>
</dbReference>
<protein>
    <submittedName>
        <fullName evidence="6">AraC family transcriptional regulator</fullName>
    </submittedName>
</protein>
<evidence type="ECO:0000256" key="4">
    <source>
        <dbReference type="ARBA" id="ARBA00023163"/>
    </source>
</evidence>
<comment type="caution">
    <text evidence="6">The sequence shown here is derived from an EMBL/GenBank/DDBJ whole genome shotgun (WGS) entry which is preliminary data.</text>
</comment>
<dbReference type="PANTHER" id="PTHR46796">
    <property type="entry name" value="HTH-TYPE TRANSCRIPTIONAL ACTIVATOR RHAS-RELATED"/>
    <property type="match status" value="1"/>
</dbReference>
<evidence type="ECO:0000256" key="3">
    <source>
        <dbReference type="ARBA" id="ARBA00023159"/>
    </source>
</evidence>
<name>A0ABN2T5P6_9ACTN</name>